<reference evidence="2 3" key="3">
    <citation type="journal article" date="2013" name="Rice">
        <title>Improvement of the Oryza sativa Nipponbare reference genome using next generation sequence and optical map data.</title>
        <authorList>
            <person name="Kawahara Y."/>
            <person name="de la Bastide M."/>
            <person name="Hamilton J.P."/>
            <person name="Kanamori H."/>
            <person name="McCombie W.R."/>
            <person name="Ouyang S."/>
            <person name="Schwartz D.C."/>
            <person name="Tanaka T."/>
            <person name="Wu J."/>
            <person name="Zhou S."/>
            <person name="Childs K.L."/>
            <person name="Davidson R.M."/>
            <person name="Lin H."/>
            <person name="Quesada-Ocampo L."/>
            <person name="Vaillancourt B."/>
            <person name="Sakai H."/>
            <person name="Lee S.S."/>
            <person name="Kim J."/>
            <person name="Numa H."/>
            <person name="Itoh T."/>
            <person name="Buell C.R."/>
            <person name="Matsumoto T."/>
        </authorList>
    </citation>
    <scope>NUCLEOTIDE SEQUENCE [LARGE SCALE GENOMIC DNA]</scope>
    <source>
        <strain evidence="3">cv. Nipponbare</strain>
    </source>
</reference>
<evidence type="ECO:0000313" key="2">
    <source>
        <dbReference type="EMBL" id="BAS79852.1"/>
    </source>
</evidence>
<evidence type="ECO:0000256" key="1">
    <source>
        <dbReference type="SAM" id="MobiDB-lite"/>
    </source>
</evidence>
<gene>
    <name evidence="2" type="ordered locus">Os02g0625050</name>
    <name evidence="2" type="ORF">OSNPB_020625050</name>
</gene>
<feature type="region of interest" description="Disordered" evidence="1">
    <location>
        <begin position="1"/>
        <end position="71"/>
    </location>
</feature>
<reference evidence="2 3" key="2">
    <citation type="journal article" date="2013" name="Plant Cell Physiol.">
        <title>Rice Annotation Project Database (RAP-DB): an integrative and interactive database for rice genomics.</title>
        <authorList>
            <person name="Sakai H."/>
            <person name="Lee S.S."/>
            <person name="Tanaka T."/>
            <person name="Numa H."/>
            <person name="Kim J."/>
            <person name="Kawahara Y."/>
            <person name="Wakimoto H."/>
            <person name="Yang C.C."/>
            <person name="Iwamoto M."/>
            <person name="Abe T."/>
            <person name="Yamada Y."/>
            <person name="Muto A."/>
            <person name="Inokuchi H."/>
            <person name="Ikemura T."/>
            <person name="Matsumoto T."/>
            <person name="Sasaki T."/>
            <person name="Itoh T."/>
        </authorList>
    </citation>
    <scope>NUCLEOTIDE SEQUENCE [LARGE SCALE GENOMIC DNA]</scope>
    <source>
        <strain evidence="3">cv. Nipponbare</strain>
    </source>
</reference>
<dbReference type="PaxDb" id="39947-A0A0P0VLW0"/>
<organism evidence="2 3">
    <name type="scientific">Oryza sativa subsp. japonica</name>
    <name type="common">Rice</name>
    <dbReference type="NCBI Taxonomy" id="39947"/>
    <lineage>
        <taxon>Eukaryota</taxon>
        <taxon>Viridiplantae</taxon>
        <taxon>Streptophyta</taxon>
        <taxon>Embryophyta</taxon>
        <taxon>Tracheophyta</taxon>
        <taxon>Spermatophyta</taxon>
        <taxon>Magnoliopsida</taxon>
        <taxon>Liliopsida</taxon>
        <taxon>Poales</taxon>
        <taxon>Poaceae</taxon>
        <taxon>BOP clade</taxon>
        <taxon>Oryzoideae</taxon>
        <taxon>Oryzeae</taxon>
        <taxon>Oryzinae</taxon>
        <taxon>Oryza</taxon>
        <taxon>Oryza sativa</taxon>
    </lineage>
</organism>
<dbReference type="EMBL" id="AP014958">
    <property type="protein sequence ID" value="BAS79852.1"/>
    <property type="molecule type" value="Genomic_DNA"/>
</dbReference>
<feature type="region of interest" description="Disordered" evidence="1">
    <location>
        <begin position="107"/>
        <end position="128"/>
    </location>
</feature>
<name>A0A0P0VLW0_ORYSJ</name>
<evidence type="ECO:0000313" key="3">
    <source>
        <dbReference type="Proteomes" id="UP000059680"/>
    </source>
</evidence>
<keyword evidence="3" id="KW-1185">Reference proteome</keyword>
<sequence>MTRPSRQAQLPPLPTHSERIPLTGIPSSTSRARKKPLRPGQRTRSTDLDGRLGPETPARRRKKKKMSTVTSKLIKTPVRDRILRSWKRASGQDRGWAHQRRIAACGQERRITSSAAWAGPGLPPGRVR</sequence>
<reference evidence="3" key="1">
    <citation type="journal article" date="2005" name="Nature">
        <title>The map-based sequence of the rice genome.</title>
        <authorList>
            <consortium name="International rice genome sequencing project (IRGSP)"/>
            <person name="Matsumoto T."/>
            <person name="Wu J."/>
            <person name="Kanamori H."/>
            <person name="Katayose Y."/>
            <person name="Fujisawa M."/>
            <person name="Namiki N."/>
            <person name="Mizuno H."/>
            <person name="Yamamoto K."/>
            <person name="Antonio B.A."/>
            <person name="Baba T."/>
            <person name="Sakata K."/>
            <person name="Nagamura Y."/>
            <person name="Aoki H."/>
            <person name="Arikawa K."/>
            <person name="Arita K."/>
            <person name="Bito T."/>
            <person name="Chiden Y."/>
            <person name="Fujitsuka N."/>
            <person name="Fukunaka R."/>
            <person name="Hamada M."/>
            <person name="Harada C."/>
            <person name="Hayashi A."/>
            <person name="Hijishita S."/>
            <person name="Honda M."/>
            <person name="Hosokawa S."/>
            <person name="Ichikawa Y."/>
            <person name="Idonuma A."/>
            <person name="Iijima M."/>
            <person name="Ikeda M."/>
            <person name="Ikeno M."/>
            <person name="Ito K."/>
            <person name="Ito S."/>
            <person name="Ito T."/>
            <person name="Ito Y."/>
            <person name="Ito Y."/>
            <person name="Iwabuchi A."/>
            <person name="Kamiya K."/>
            <person name="Karasawa W."/>
            <person name="Kurita K."/>
            <person name="Katagiri S."/>
            <person name="Kikuta A."/>
            <person name="Kobayashi H."/>
            <person name="Kobayashi N."/>
            <person name="Machita K."/>
            <person name="Maehara T."/>
            <person name="Masukawa M."/>
            <person name="Mizubayashi T."/>
            <person name="Mukai Y."/>
            <person name="Nagasaki H."/>
            <person name="Nagata Y."/>
            <person name="Naito S."/>
            <person name="Nakashima M."/>
            <person name="Nakama Y."/>
            <person name="Nakamichi Y."/>
            <person name="Nakamura M."/>
            <person name="Meguro A."/>
            <person name="Negishi M."/>
            <person name="Ohta I."/>
            <person name="Ohta T."/>
            <person name="Okamoto M."/>
            <person name="Ono N."/>
            <person name="Saji S."/>
            <person name="Sakaguchi M."/>
            <person name="Sakai K."/>
            <person name="Shibata M."/>
            <person name="Shimokawa T."/>
            <person name="Song J."/>
            <person name="Takazaki Y."/>
            <person name="Terasawa K."/>
            <person name="Tsugane M."/>
            <person name="Tsuji K."/>
            <person name="Ueda S."/>
            <person name="Waki K."/>
            <person name="Yamagata H."/>
            <person name="Yamamoto M."/>
            <person name="Yamamoto S."/>
            <person name="Yamane H."/>
            <person name="Yoshiki S."/>
            <person name="Yoshihara R."/>
            <person name="Yukawa K."/>
            <person name="Zhong H."/>
            <person name="Yano M."/>
            <person name="Yuan Q."/>
            <person name="Ouyang S."/>
            <person name="Liu J."/>
            <person name="Jones K.M."/>
            <person name="Gansberger K."/>
            <person name="Moffat K."/>
            <person name="Hill J."/>
            <person name="Bera J."/>
            <person name="Fadrosh D."/>
            <person name="Jin S."/>
            <person name="Johri S."/>
            <person name="Kim M."/>
            <person name="Overton L."/>
            <person name="Reardon M."/>
            <person name="Tsitrin T."/>
            <person name="Vuong H."/>
            <person name="Weaver B."/>
            <person name="Ciecko A."/>
            <person name="Tallon L."/>
            <person name="Jackson J."/>
            <person name="Pai G."/>
            <person name="Aken S.V."/>
            <person name="Utterback T."/>
            <person name="Reidmuller S."/>
            <person name="Feldblyum T."/>
            <person name="Hsiao J."/>
            <person name="Zismann V."/>
            <person name="Iobst S."/>
            <person name="de Vazeille A.R."/>
            <person name="Buell C.R."/>
            <person name="Ying K."/>
            <person name="Li Y."/>
            <person name="Lu T."/>
            <person name="Huang Y."/>
            <person name="Zhao Q."/>
            <person name="Feng Q."/>
            <person name="Zhang L."/>
            <person name="Zhu J."/>
            <person name="Weng Q."/>
            <person name="Mu J."/>
            <person name="Lu Y."/>
            <person name="Fan D."/>
            <person name="Liu Y."/>
            <person name="Guan J."/>
            <person name="Zhang Y."/>
            <person name="Yu S."/>
            <person name="Liu X."/>
            <person name="Zhang Y."/>
            <person name="Hong G."/>
            <person name="Han B."/>
            <person name="Choisne N."/>
            <person name="Demange N."/>
            <person name="Orjeda G."/>
            <person name="Samain S."/>
            <person name="Cattolico L."/>
            <person name="Pelletier E."/>
            <person name="Couloux A."/>
            <person name="Segurens B."/>
            <person name="Wincker P."/>
            <person name="D'Hont A."/>
            <person name="Scarpelli C."/>
            <person name="Weissenbach J."/>
            <person name="Salanoubat M."/>
            <person name="Quetier F."/>
            <person name="Yu Y."/>
            <person name="Kim H.R."/>
            <person name="Rambo T."/>
            <person name="Currie J."/>
            <person name="Collura K."/>
            <person name="Luo M."/>
            <person name="Yang T."/>
            <person name="Ammiraju J.S.S."/>
            <person name="Engler F."/>
            <person name="Soderlund C."/>
            <person name="Wing R.A."/>
            <person name="Palmer L.E."/>
            <person name="de la Bastide M."/>
            <person name="Spiegel L."/>
            <person name="Nascimento L."/>
            <person name="Zutavern T."/>
            <person name="O'Shaughnessy A."/>
            <person name="Dike S."/>
            <person name="Dedhia N."/>
            <person name="Preston R."/>
            <person name="Balija V."/>
            <person name="McCombie W.R."/>
            <person name="Chow T."/>
            <person name="Chen H."/>
            <person name="Chung M."/>
            <person name="Chen C."/>
            <person name="Shaw J."/>
            <person name="Wu H."/>
            <person name="Hsiao K."/>
            <person name="Chao Y."/>
            <person name="Chu M."/>
            <person name="Cheng C."/>
            <person name="Hour A."/>
            <person name="Lee P."/>
            <person name="Lin S."/>
            <person name="Lin Y."/>
            <person name="Liou J."/>
            <person name="Liu S."/>
            <person name="Hsing Y."/>
            <person name="Raghuvanshi S."/>
            <person name="Mohanty A."/>
            <person name="Bharti A.K."/>
            <person name="Gaur A."/>
            <person name="Gupta V."/>
            <person name="Kumar D."/>
            <person name="Ravi V."/>
            <person name="Vij S."/>
            <person name="Kapur A."/>
            <person name="Khurana P."/>
            <person name="Khurana P."/>
            <person name="Khurana J.P."/>
            <person name="Tyagi A.K."/>
            <person name="Gaikwad K."/>
            <person name="Singh A."/>
            <person name="Dalal V."/>
            <person name="Srivastava S."/>
            <person name="Dixit A."/>
            <person name="Pal A.K."/>
            <person name="Ghazi I.A."/>
            <person name="Yadav M."/>
            <person name="Pandit A."/>
            <person name="Bhargava A."/>
            <person name="Sureshbabu K."/>
            <person name="Batra K."/>
            <person name="Sharma T.R."/>
            <person name="Mohapatra T."/>
            <person name="Singh N.K."/>
            <person name="Messing J."/>
            <person name="Nelson A.B."/>
            <person name="Fuks G."/>
            <person name="Kavchok S."/>
            <person name="Keizer G."/>
            <person name="Linton E."/>
            <person name="Llaca V."/>
            <person name="Song R."/>
            <person name="Tanyolac B."/>
            <person name="Young S."/>
            <person name="Ho-Il K."/>
            <person name="Hahn J.H."/>
            <person name="Sangsakoo G."/>
            <person name="Vanavichit A."/>
            <person name="de Mattos Luiz.A.T."/>
            <person name="Zimmer P.D."/>
            <person name="Malone G."/>
            <person name="Dellagostin O."/>
            <person name="de Oliveira A.C."/>
            <person name="Bevan M."/>
            <person name="Bancroft I."/>
            <person name="Minx P."/>
            <person name="Cordum H."/>
            <person name="Wilson R."/>
            <person name="Cheng Z."/>
            <person name="Jin W."/>
            <person name="Jiang J."/>
            <person name="Leong S.A."/>
            <person name="Iwama H."/>
            <person name="Gojobori T."/>
            <person name="Itoh T."/>
            <person name="Niimura Y."/>
            <person name="Fujii Y."/>
            <person name="Habara T."/>
            <person name="Sakai H."/>
            <person name="Sato Y."/>
            <person name="Wilson G."/>
            <person name="Kumar K."/>
            <person name="McCouch S."/>
            <person name="Juretic N."/>
            <person name="Hoen D."/>
            <person name="Wright S."/>
            <person name="Bruskiewich R."/>
            <person name="Bureau T."/>
            <person name="Miyao A."/>
            <person name="Hirochika H."/>
            <person name="Nishikawa T."/>
            <person name="Kadowaki K."/>
            <person name="Sugiura M."/>
            <person name="Burr B."/>
            <person name="Sasaki T."/>
        </authorList>
    </citation>
    <scope>NUCLEOTIDE SEQUENCE [LARGE SCALE GENOMIC DNA]</scope>
    <source>
        <strain evidence="3">cv. Nipponbare</strain>
    </source>
</reference>
<proteinExistence type="predicted"/>
<accession>A0A0P0VLW0</accession>
<dbReference type="InParanoid" id="A0A0P0VLW0"/>
<dbReference type="Proteomes" id="UP000059680">
    <property type="component" value="Chromosome 2"/>
</dbReference>
<dbReference type="AlphaFoldDB" id="A0A0P0VLW0"/>
<protein>
    <submittedName>
        <fullName evidence="2">Os02g0625050 protein</fullName>
    </submittedName>
</protein>